<feature type="transmembrane region" description="Helical" evidence="1">
    <location>
        <begin position="107"/>
        <end position="128"/>
    </location>
</feature>
<protein>
    <submittedName>
        <fullName evidence="3">Diguanylate cyclase</fullName>
    </submittedName>
</protein>
<dbReference type="FunFam" id="3.30.70.270:FF:000001">
    <property type="entry name" value="Diguanylate cyclase domain protein"/>
    <property type="match status" value="1"/>
</dbReference>
<dbReference type="InterPro" id="IPR000160">
    <property type="entry name" value="GGDEF_dom"/>
</dbReference>
<dbReference type="STRING" id="263475.AMD00_08015"/>
<keyword evidence="4" id="KW-1185">Reference proteome</keyword>
<dbReference type="PROSITE" id="PS50887">
    <property type="entry name" value="GGDEF"/>
    <property type="match status" value="1"/>
</dbReference>
<dbReference type="RefSeq" id="WP_053416500.1">
    <property type="nucleotide sequence ID" value="NZ_LILB01000001.1"/>
</dbReference>
<dbReference type="InterPro" id="IPR050469">
    <property type="entry name" value="Diguanylate_Cyclase"/>
</dbReference>
<comment type="caution">
    <text evidence="3">The sequence shown here is derived from an EMBL/GenBank/DDBJ whole genome shotgun (WGS) entry which is preliminary data.</text>
</comment>
<feature type="transmembrane region" description="Helical" evidence="1">
    <location>
        <begin position="77"/>
        <end position="95"/>
    </location>
</feature>
<dbReference type="Gene3D" id="3.30.450.40">
    <property type="match status" value="1"/>
</dbReference>
<feature type="domain" description="GGDEF" evidence="2">
    <location>
        <begin position="426"/>
        <end position="568"/>
    </location>
</feature>
<dbReference type="SUPFAM" id="SSF55073">
    <property type="entry name" value="Nucleotide cyclase"/>
    <property type="match status" value="1"/>
</dbReference>
<dbReference type="AlphaFoldDB" id="A0A0M0LNP2"/>
<dbReference type="InterPro" id="IPR043128">
    <property type="entry name" value="Rev_trsase/Diguanyl_cyclase"/>
</dbReference>
<evidence type="ECO:0000313" key="4">
    <source>
        <dbReference type="Proteomes" id="UP000036867"/>
    </source>
</evidence>
<evidence type="ECO:0000259" key="2">
    <source>
        <dbReference type="PROSITE" id="PS50887"/>
    </source>
</evidence>
<dbReference type="Pfam" id="PF13185">
    <property type="entry name" value="GAF_2"/>
    <property type="match status" value="1"/>
</dbReference>
<reference evidence="4" key="1">
    <citation type="submission" date="2015-08" db="EMBL/GenBank/DDBJ databases">
        <title>Fjat-10028 dsm 16317.</title>
        <authorList>
            <person name="Liu B."/>
            <person name="Wang J."/>
            <person name="Zhu Y."/>
            <person name="Liu G."/>
            <person name="Chen Q."/>
            <person name="Chen Z."/>
            <person name="Lan J."/>
            <person name="Che J."/>
            <person name="Ge C."/>
            <person name="Shi H."/>
            <person name="Pan Z."/>
            <person name="Liu X."/>
        </authorList>
    </citation>
    <scope>NUCLEOTIDE SEQUENCE [LARGE SCALE GENOMIC DNA]</scope>
    <source>
        <strain evidence="4">DSM 16317</strain>
    </source>
</reference>
<dbReference type="Gene3D" id="3.30.70.270">
    <property type="match status" value="1"/>
</dbReference>
<dbReference type="InterPro" id="IPR003018">
    <property type="entry name" value="GAF"/>
</dbReference>
<dbReference type="GO" id="GO:1902201">
    <property type="term" value="P:negative regulation of bacterial-type flagellum-dependent cell motility"/>
    <property type="evidence" value="ECO:0007669"/>
    <property type="project" value="TreeGrafter"/>
</dbReference>
<feature type="transmembrane region" description="Helical" evidence="1">
    <location>
        <begin position="12"/>
        <end position="30"/>
    </location>
</feature>
<dbReference type="OrthoDB" id="9759607at2"/>
<keyword evidence="1" id="KW-1133">Transmembrane helix</keyword>
<dbReference type="SMART" id="SM00267">
    <property type="entry name" value="GGDEF"/>
    <property type="match status" value="1"/>
</dbReference>
<proteinExistence type="predicted"/>
<name>A0A0M0LNP2_9BACL</name>
<feature type="transmembrane region" description="Helical" evidence="1">
    <location>
        <begin position="140"/>
        <end position="166"/>
    </location>
</feature>
<dbReference type="GO" id="GO:0052621">
    <property type="term" value="F:diguanylate cyclase activity"/>
    <property type="evidence" value="ECO:0007669"/>
    <property type="project" value="TreeGrafter"/>
</dbReference>
<dbReference type="EMBL" id="LILB01000001">
    <property type="protein sequence ID" value="KOO52333.1"/>
    <property type="molecule type" value="Genomic_DNA"/>
</dbReference>
<dbReference type="InterPro" id="IPR029787">
    <property type="entry name" value="Nucleotide_cyclase"/>
</dbReference>
<gene>
    <name evidence="3" type="ORF">AMD00_08015</name>
</gene>
<dbReference type="NCBIfam" id="TIGR00254">
    <property type="entry name" value="GGDEF"/>
    <property type="match status" value="1"/>
</dbReference>
<dbReference type="PANTHER" id="PTHR45138:SF9">
    <property type="entry name" value="DIGUANYLATE CYCLASE DGCM-RELATED"/>
    <property type="match status" value="1"/>
</dbReference>
<dbReference type="GO" id="GO:0043709">
    <property type="term" value="P:cell adhesion involved in single-species biofilm formation"/>
    <property type="evidence" value="ECO:0007669"/>
    <property type="project" value="TreeGrafter"/>
</dbReference>
<dbReference type="GeneID" id="301136048"/>
<organism evidence="3 4">
    <name type="scientific">Viridibacillus arvi</name>
    <dbReference type="NCBI Taxonomy" id="263475"/>
    <lineage>
        <taxon>Bacteria</taxon>
        <taxon>Bacillati</taxon>
        <taxon>Bacillota</taxon>
        <taxon>Bacilli</taxon>
        <taxon>Bacillales</taxon>
        <taxon>Caryophanaceae</taxon>
        <taxon>Viridibacillus</taxon>
    </lineage>
</organism>
<dbReference type="SUPFAM" id="SSF55781">
    <property type="entry name" value="GAF domain-like"/>
    <property type="match status" value="1"/>
</dbReference>
<feature type="transmembrane region" description="Helical" evidence="1">
    <location>
        <begin position="204"/>
        <end position="223"/>
    </location>
</feature>
<dbReference type="GO" id="GO:0005886">
    <property type="term" value="C:plasma membrane"/>
    <property type="evidence" value="ECO:0007669"/>
    <property type="project" value="TreeGrafter"/>
</dbReference>
<accession>A0A0M0LNP2</accession>
<evidence type="ECO:0000256" key="1">
    <source>
        <dbReference type="SAM" id="Phobius"/>
    </source>
</evidence>
<dbReference type="Pfam" id="PF00990">
    <property type="entry name" value="GGDEF"/>
    <property type="match status" value="1"/>
</dbReference>
<feature type="transmembrane region" description="Helical" evidence="1">
    <location>
        <begin position="42"/>
        <end position="65"/>
    </location>
</feature>
<keyword evidence="1" id="KW-0812">Transmembrane</keyword>
<evidence type="ECO:0000313" key="3">
    <source>
        <dbReference type="EMBL" id="KOO52333.1"/>
    </source>
</evidence>
<keyword evidence="1" id="KW-0472">Membrane</keyword>
<dbReference type="PANTHER" id="PTHR45138">
    <property type="entry name" value="REGULATORY COMPONENTS OF SENSORY TRANSDUCTION SYSTEM"/>
    <property type="match status" value="1"/>
</dbReference>
<dbReference type="PATRIC" id="fig|263475.3.peg.2059"/>
<dbReference type="Proteomes" id="UP000036867">
    <property type="component" value="Unassembled WGS sequence"/>
</dbReference>
<sequence>MNLSLKFRWTVFAVWLATVPISLYMVYHYFPPPTYIDWSELIGFIVLAIITAIFPFVINGVPLFFMQWVNLAVFLKYGLFIELIIFQIALIPFLYRAKLLKLSLYRLPWNSIMFFLVSFISGLFYIVIGGEFGSLSIPHIVLFGMVYLFMNTFVNHVLLKLSLIVMKKRAPFLTKDDYWDYNSMLFTFPMGLTLYLLSEYVGPIAFVLLGLPFLIVTQILRLYSTSERVNEYLSLAAHFGHQLGDRLTSDEVVDLFMDKTIEIMPVNHAYIIDIVNGQLQFLRSHENGVAKAVNISHENILKTPIKEIMNTEQTIVYNQQSEWIDMGIGFLPFATQSIVMMPISRNQKMVGILLLASNKKKFFEEYKIRILDILCSYFAVSVERSRYIEATLNKSERCGLTGLYNYRYFEEQLTIKMQELMDGEIRQLSLIMLDIDHFKLINDTYGHQSGNSILCDFARTLEEEVEGKGLLARFGGEEFVILLPNMSKGEALHLAEEIRMNVQLKLFEIGSDLSLNHIKEHVTITTSVGVSTAPEDCDKPMALIRNADRALYVGAKQKGRNRVAEYLKT</sequence>
<dbReference type="InterPro" id="IPR029016">
    <property type="entry name" value="GAF-like_dom_sf"/>
</dbReference>
<dbReference type="CDD" id="cd01949">
    <property type="entry name" value="GGDEF"/>
    <property type="match status" value="1"/>
</dbReference>